<dbReference type="GO" id="GO:0006364">
    <property type="term" value="P:rRNA processing"/>
    <property type="evidence" value="ECO:0007669"/>
    <property type="project" value="InterPro"/>
</dbReference>
<keyword evidence="3" id="KW-0540">Nuclease</keyword>
<dbReference type="EMBL" id="PEVB01000019">
    <property type="protein sequence ID" value="PIV07772.1"/>
    <property type="molecule type" value="Genomic_DNA"/>
</dbReference>
<evidence type="ECO:0000313" key="9">
    <source>
        <dbReference type="Proteomes" id="UP000229191"/>
    </source>
</evidence>
<comment type="caution">
    <text evidence="8">The sequence shown here is derived from an EMBL/GenBank/DDBJ whole genome shotgun (WGS) entry which is preliminary data.</text>
</comment>
<evidence type="ECO:0000256" key="4">
    <source>
        <dbReference type="ARBA" id="ARBA00022723"/>
    </source>
</evidence>
<evidence type="ECO:0000256" key="2">
    <source>
        <dbReference type="ARBA" id="ARBA00010875"/>
    </source>
</evidence>
<evidence type="ECO:0000313" key="8">
    <source>
        <dbReference type="EMBL" id="PIV07772.1"/>
    </source>
</evidence>
<comment type="cofactor">
    <cofactor evidence="1">
        <name>Zn(2+)</name>
        <dbReference type="ChEBI" id="CHEBI:29105"/>
    </cofactor>
</comment>
<keyword evidence="5" id="KW-0255">Endonuclease</keyword>
<proteinExistence type="inferred from homology"/>
<evidence type="ECO:0000256" key="3">
    <source>
        <dbReference type="ARBA" id="ARBA00022722"/>
    </source>
</evidence>
<evidence type="ECO:0000256" key="1">
    <source>
        <dbReference type="ARBA" id="ARBA00001947"/>
    </source>
</evidence>
<evidence type="ECO:0000256" key="7">
    <source>
        <dbReference type="ARBA" id="ARBA00022833"/>
    </source>
</evidence>
<comment type="similarity">
    <text evidence="2">Belongs to the endoribonuclease YbeY family.</text>
</comment>
<evidence type="ECO:0000256" key="6">
    <source>
        <dbReference type="ARBA" id="ARBA00022801"/>
    </source>
</evidence>
<dbReference type="AlphaFoldDB" id="A0A2M7BQM7"/>
<dbReference type="Gene3D" id="3.40.390.30">
    <property type="entry name" value="Metalloproteases ('zincins'), catalytic domain"/>
    <property type="match status" value="1"/>
</dbReference>
<sequence>MVVIEIKHPKNWGLSWRLVNKLAIRALKHFGYNEKEVELSVYFVGRDKAKKLNIDYRQKSYIPQVLGFPMSKEKDVDGIIHLGDIVICTQKLKYESVFLNKKIEVVLREWLVHGVENLVK</sequence>
<dbReference type="NCBIfam" id="TIGR00043">
    <property type="entry name" value="rRNA maturation RNase YbeY"/>
    <property type="match status" value="1"/>
</dbReference>
<dbReference type="InterPro" id="IPR002036">
    <property type="entry name" value="YbeY"/>
</dbReference>
<keyword evidence="6" id="KW-0378">Hydrolase</keyword>
<dbReference type="SUPFAM" id="SSF55486">
    <property type="entry name" value="Metalloproteases ('zincins'), catalytic domain"/>
    <property type="match status" value="1"/>
</dbReference>
<keyword evidence="7" id="KW-0862">Zinc</keyword>
<gene>
    <name evidence="8" type="primary">ybeY</name>
    <name evidence="8" type="ORF">COS53_00635</name>
</gene>
<accession>A0A2M7BQM7</accession>
<keyword evidence="4" id="KW-0479">Metal-binding</keyword>
<dbReference type="GO" id="GO:0004519">
    <property type="term" value="F:endonuclease activity"/>
    <property type="evidence" value="ECO:0007669"/>
    <property type="project" value="UniProtKB-KW"/>
</dbReference>
<organism evidence="8 9">
    <name type="scientific">Candidatus Shapirobacteria bacterium CG03_land_8_20_14_0_80_35_14</name>
    <dbReference type="NCBI Taxonomy" id="1974878"/>
    <lineage>
        <taxon>Bacteria</taxon>
        <taxon>Candidatus Shapironibacteriota</taxon>
    </lineage>
</organism>
<dbReference type="GO" id="GO:0004222">
    <property type="term" value="F:metalloendopeptidase activity"/>
    <property type="evidence" value="ECO:0007669"/>
    <property type="project" value="InterPro"/>
</dbReference>
<dbReference type="InterPro" id="IPR023091">
    <property type="entry name" value="MetalPrtase_cat_dom_sf_prd"/>
</dbReference>
<dbReference type="Proteomes" id="UP000229191">
    <property type="component" value="Unassembled WGS sequence"/>
</dbReference>
<dbReference type="GO" id="GO:0046872">
    <property type="term" value="F:metal ion binding"/>
    <property type="evidence" value="ECO:0007669"/>
    <property type="project" value="UniProtKB-KW"/>
</dbReference>
<dbReference type="Pfam" id="PF02130">
    <property type="entry name" value="YbeY"/>
    <property type="match status" value="1"/>
</dbReference>
<name>A0A2M7BQM7_9BACT</name>
<reference evidence="9" key="1">
    <citation type="submission" date="2017-09" db="EMBL/GenBank/DDBJ databases">
        <title>Depth-based differentiation of microbial function through sediment-hosted aquifers and enrichment of novel symbionts in the deep terrestrial subsurface.</title>
        <authorList>
            <person name="Probst A.J."/>
            <person name="Ladd B."/>
            <person name="Jarett J.K."/>
            <person name="Geller-Mcgrath D.E."/>
            <person name="Sieber C.M.K."/>
            <person name="Emerson J.B."/>
            <person name="Anantharaman K."/>
            <person name="Thomas B.C."/>
            <person name="Malmstrom R."/>
            <person name="Stieglmeier M."/>
            <person name="Klingl A."/>
            <person name="Woyke T."/>
            <person name="Ryan C.M."/>
            <person name="Banfield J.F."/>
        </authorList>
    </citation>
    <scope>NUCLEOTIDE SEQUENCE [LARGE SCALE GENOMIC DNA]</scope>
</reference>
<protein>
    <submittedName>
        <fullName evidence="8">rRNA maturation RNase YbeY</fullName>
    </submittedName>
</protein>
<evidence type="ECO:0000256" key="5">
    <source>
        <dbReference type="ARBA" id="ARBA00022759"/>
    </source>
</evidence>